<keyword evidence="4" id="KW-1185">Reference proteome</keyword>
<name>G4TB22_SERID</name>
<feature type="compositionally biased region" description="Low complexity" evidence="1">
    <location>
        <begin position="344"/>
        <end position="367"/>
    </location>
</feature>
<dbReference type="PANTHER" id="PTHR11614">
    <property type="entry name" value="PHOSPHOLIPASE-RELATED"/>
    <property type="match status" value="1"/>
</dbReference>
<dbReference type="OMA" id="GFNDYSR"/>
<dbReference type="EMBL" id="CAFZ01000034">
    <property type="protein sequence ID" value="CCA68497.1"/>
    <property type="molecule type" value="Genomic_DNA"/>
</dbReference>
<dbReference type="InParanoid" id="G4TB22"/>
<evidence type="ECO:0000256" key="1">
    <source>
        <dbReference type="SAM" id="MobiDB-lite"/>
    </source>
</evidence>
<dbReference type="eggNOG" id="KOG1455">
    <property type="taxonomic scope" value="Eukaryota"/>
</dbReference>
<evidence type="ECO:0000313" key="3">
    <source>
        <dbReference type="EMBL" id="CCA68497.1"/>
    </source>
</evidence>
<comment type="caution">
    <text evidence="3">The sequence shown here is derived from an EMBL/GenBank/DDBJ whole genome shotgun (WGS) entry which is preliminary data.</text>
</comment>
<dbReference type="Pfam" id="PF12146">
    <property type="entry name" value="Hydrolase_4"/>
    <property type="match status" value="1"/>
</dbReference>
<dbReference type="Proteomes" id="UP000007148">
    <property type="component" value="Unassembled WGS sequence"/>
</dbReference>
<dbReference type="HOGENOM" id="CLU_026209_5_2_1"/>
<dbReference type="SUPFAM" id="SSF53474">
    <property type="entry name" value="alpha/beta-Hydrolases"/>
    <property type="match status" value="1"/>
</dbReference>
<dbReference type="InterPro" id="IPR051044">
    <property type="entry name" value="MAG_DAG_Lipase"/>
</dbReference>
<sequence length="367" mass="40598">MYSWTPTNEERIKVASLTCPEPPQVRNILRGLGSKSLISIDSYSNMAAYTDEWVTGPSDTKFFTRTQAPAEIKGAVVFVHGFIEHLGRYDFVREALVSKGFAVLFYDQRGFGQTALDKARRSVGSAYGKNTRAEMLDDVQFMLNHAREKFKTKNLFLYGHSMGGAIVLQYCCVGNDDLNVKCDLRGVVATSPLLRQAVSAPAWQLVMGHMAQNLTPWMSVPAKVNAADLCHDDSVGKAYLADPLVIQQGTLRGVDTMLRGGAETAEKHYLHWPESLPVFLFHGTEDKVTSAKATHKFHDDIKAKDKHLQMIEGGFHELHNEPEFKVKLLEDITAWFLAHLSQQSETTAAPPEASTSAAPEEAAASKL</sequence>
<feature type="region of interest" description="Disordered" evidence="1">
    <location>
        <begin position="343"/>
        <end position="367"/>
    </location>
</feature>
<organism evidence="3 4">
    <name type="scientific">Serendipita indica (strain DSM 11827)</name>
    <name type="common">Root endophyte fungus</name>
    <name type="synonym">Piriformospora indica</name>
    <dbReference type="NCBI Taxonomy" id="1109443"/>
    <lineage>
        <taxon>Eukaryota</taxon>
        <taxon>Fungi</taxon>
        <taxon>Dikarya</taxon>
        <taxon>Basidiomycota</taxon>
        <taxon>Agaricomycotina</taxon>
        <taxon>Agaricomycetes</taxon>
        <taxon>Sebacinales</taxon>
        <taxon>Serendipitaceae</taxon>
        <taxon>Serendipita</taxon>
    </lineage>
</organism>
<evidence type="ECO:0000313" key="4">
    <source>
        <dbReference type="Proteomes" id="UP000007148"/>
    </source>
</evidence>
<dbReference type="InterPro" id="IPR022742">
    <property type="entry name" value="Hydrolase_4"/>
</dbReference>
<evidence type="ECO:0000259" key="2">
    <source>
        <dbReference type="Pfam" id="PF12146"/>
    </source>
</evidence>
<dbReference type="InterPro" id="IPR029058">
    <property type="entry name" value="AB_hydrolase_fold"/>
</dbReference>
<dbReference type="AlphaFoldDB" id="G4TB22"/>
<reference evidence="3 4" key="1">
    <citation type="journal article" date="2011" name="PLoS Pathog.">
        <title>Endophytic Life Strategies Decoded by Genome and Transcriptome Analyses of the Mutualistic Root Symbiont Piriformospora indica.</title>
        <authorList>
            <person name="Zuccaro A."/>
            <person name="Lahrmann U."/>
            <person name="Guldener U."/>
            <person name="Langen G."/>
            <person name="Pfiffi S."/>
            <person name="Biedenkopf D."/>
            <person name="Wong P."/>
            <person name="Samans B."/>
            <person name="Grimm C."/>
            <person name="Basiewicz M."/>
            <person name="Murat C."/>
            <person name="Martin F."/>
            <person name="Kogel K.H."/>
        </authorList>
    </citation>
    <scope>NUCLEOTIDE SEQUENCE [LARGE SCALE GENOMIC DNA]</scope>
    <source>
        <strain evidence="3 4">DSM 11827</strain>
    </source>
</reference>
<proteinExistence type="predicted"/>
<gene>
    <name evidence="3" type="ORF">PIIN_02360</name>
</gene>
<accession>G4TB22</accession>
<feature type="domain" description="Serine aminopeptidase S33" evidence="2">
    <location>
        <begin position="71"/>
        <end position="323"/>
    </location>
</feature>
<dbReference type="OrthoDB" id="10249433at2759"/>
<dbReference type="Gene3D" id="3.40.50.1820">
    <property type="entry name" value="alpha/beta hydrolase"/>
    <property type="match status" value="1"/>
</dbReference>
<dbReference type="STRING" id="1109443.G4TB22"/>
<protein>
    <recommendedName>
        <fullName evidence="2">Serine aminopeptidase S33 domain-containing protein</fullName>
    </recommendedName>
</protein>
<dbReference type="FunCoup" id="G4TB22">
    <property type="interactions" value="127"/>
</dbReference>